<keyword evidence="7" id="KW-0256">Endoplasmic reticulum</keyword>
<dbReference type="InterPro" id="IPR002401">
    <property type="entry name" value="Cyt_P450_E_grp-I"/>
</dbReference>
<dbReference type="GO" id="GO:0005506">
    <property type="term" value="F:iron ion binding"/>
    <property type="evidence" value="ECO:0007669"/>
    <property type="project" value="InterPro"/>
</dbReference>
<dbReference type="GO" id="GO:0004497">
    <property type="term" value="F:monooxygenase activity"/>
    <property type="evidence" value="ECO:0007669"/>
    <property type="project" value="UniProtKB-KW"/>
</dbReference>
<evidence type="ECO:0000256" key="1">
    <source>
        <dbReference type="ARBA" id="ARBA00001971"/>
    </source>
</evidence>
<keyword evidence="12" id="KW-0472">Membrane</keyword>
<dbReference type="Proteomes" id="UP000515160">
    <property type="component" value="Chromosome 2L"/>
</dbReference>
<dbReference type="InterPro" id="IPR036396">
    <property type="entry name" value="Cyt_P450_sf"/>
</dbReference>
<accession>A0A6P8W251</accession>
<dbReference type="OrthoDB" id="1055148at2759"/>
<keyword evidence="14" id="KW-1185">Reference proteome</keyword>
<keyword evidence="5 13" id="KW-0349">Heme</keyword>
<dbReference type="PRINTS" id="PR00463">
    <property type="entry name" value="EP450I"/>
</dbReference>
<evidence type="ECO:0000256" key="13">
    <source>
        <dbReference type="PIRSR" id="PIRSR602401-1"/>
    </source>
</evidence>
<evidence type="ECO:0000256" key="2">
    <source>
        <dbReference type="ARBA" id="ARBA00004174"/>
    </source>
</evidence>
<keyword evidence="9" id="KW-0560">Oxidoreductase</keyword>
<protein>
    <submittedName>
        <fullName evidence="15">Probable cytochrome P450 310a1</fullName>
    </submittedName>
</protein>
<sequence length="496" mass="57564">MWLLLPILLYSIVFLYVRHIYSHWRRKGIPSEPATLSWDFLCQAYRREFRHVEAICEAYHEGRDRLHGIYCFFRPVLLVRNVELARHVLQQANGHFMETKWDYVKGYRRFNLLEKLAPMFGTKRLQPMLLNTQDVANQMIHHLQQRELQGVVELDVQQLLRIYAVNIMGNLVYGLDVNNFEQQDHILNSFAENTAQHSNLQCFTLRGVPQKSTLTYRLLDIIQRNVEQREERGIIRKDMLQLLVKFRNGNDLGSDKWQVEHAIEEDKLMSIKRLAQVAEDLLQSALDSLASTITLTLYEIAQQPLIVEKLQAEIKELQSDGDGQLQLLEQLEGMKYMEMCVKETLRKYPPVPLIERTCRKSYTLPATKFTVGEGKTLMIPLLAIQRDEKYFSEPLKYKPLRFLHDKLKQSTQCPSAFVGFGIGGAQCVAQNFAKMVIKVALIKLLQHYDIEWDENAAAVVEVSHLPAPLITSPDGLRLKLKAREILAHSHYRKNSI</sequence>
<organism evidence="14 15">
    <name type="scientific">Drosophila albomicans</name>
    <name type="common">Fruit fly</name>
    <dbReference type="NCBI Taxonomy" id="7291"/>
    <lineage>
        <taxon>Eukaryota</taxon>
        <taxon>Metazoa</taxon>
        <taxon>Ecdysozoa</taxon>
        <taxon>Arthropoda</taxon>
        <taxon>Hexapoda</taxon>
        <taxon>Insecta</taxon>
        <taxon>Pterygota</taxon>
        <taxon>Neoptera</taxon>
        <taxon>Endopterygota</taxon>
        <taxon>Diptera</taxon>
        <taxon>Brachycera</taxon>
        <taxon>Muscomorpha</taxon>
        <taxon>Ephydroidea</taxon>
        <taxon>Drosophilidae</taxon>
        <taxon>Drosophila</taxon>
    </lineage>
</organism>
<comment type="similarity">
    <text evidence="4">Belongs to the cytochrome P450 family.</text>
</comment>
<keyword evidence="11" id="KW-0503">Monooxygenase</keyword>
<comment type="subcellular location">
    <subcellularLocation>
        <location evidence="3">Endoplasmic reticulum membrane</location>
        <topology evidence="3">Peripheral membrane protein</topology>
    </subcellularLocation>
    <subcellularLocation>
        <location evidence="2">Microsome membrane</location>
        <topology evidence="2">Peripheral membrane protein</topology>
    </subcellularLocation>
</comment>
<evidence type="ECO:0000256" key="11">
    <source>
        <dbReference type="ARBA" id="ARBA00023033"/>
    </source>
</evidence>
<evidence type="ECO:0000256" key="7">
    <source>
        <dbReference type="ARBA" id="ARBA00022824"/>
    </source>
</evidence>
<dbReference type="Gene3D" id="1.10.630.10">
    <property type="entry name" value="Cytochrome P450"/>
    <property type="match status" value="1"/>
</dbReference>
<dbReference type="InterPro" id="IPR050476">
    <property type="entry name" value="Insect_CytP450_Detox"/>
</dbReference>
<name>A0A6P8W251_DROAB</name>
<dbReference type="PANTHER" id="PTHR24292:SF93">
    <property type="entry name" value="CYTOCHROME P450 310A1-RELATED"/>
    <property type="match status" value="1"/>
</dbReference>
<evidence type="ECO:0000256" key="3">
    <source>
        <dbReference type="ARBA" id="ARBA00004406"/>
    </source>
</evidence>
<dbReference type="RefSeq" id="XP_034097721.1">
    <property type="nucleotide sequence ID" value="XM_034241830.2"/>
</dbReference>
<evidence type="ECO:0000256" key="12">
    <source>
        <dbReference type="ARBA" id="ARBA00023136"/>
    </source>
</evidence>
<evidence type="ECO:0000313" key="15">
    <source>
        <dbReference type="RefSeq" id="XP_034097721.1"/>
    </source>
</evidence>
<proteinExistence type="inferred from homology"/>
<keyword evidence="10 13" id="KW-0408">Iron</keyword>
<evidence type="ECO:0000256" key="4">
    <source>
        <dbReference type="ARBA" id="ARBA00010617"/>
    </source>
</evidence>
<evidence type="ECO:0000256" key="6">
    <source>
        <dbReference type="ARBA" id="ARBA00022723"/>
    </source>
</evidence>
<keyword evidence="8" id="KW-0492">Microsome</keyword>
<dbReference type="GO" id="GO:0005789">
    <property type="term" value="C:endoplasmic reticulum membrane"/>
    <property type="evidence" value="ECO:0007669"/>
    <property type="project" value="UniProtKB-SubCell"/>
</dbReference>
<dbReference type="PANTHER" id="PTHR24292">
    <property type="entry name" value="CYTOCHROME P450"/>
    <property type="match status" value="1"/>
</dbReference>
<dbReference type="Pfam" id="PF00067">
    <property type="entry name" value="p450"/>
    <property type="match status" value="1"/>
</dbReference>
<evidence type="ECO:0000256" key="9">
    <source>
        <dbReference type="ARBA" id="ARBA00023002"/>
    </source>
</evidence>
<evidence type="ECO:0000256" key="8">
    <source>
        <dbReference type="ARBA" id="ARBA00022848"/>
    </source>
</evidence>
<dbReference type="GO" id="GO:0016705">
    <property type="term" value="F:oxidoreductase activity, acting on paired donors, with incorporation or reduction of molecular oxygen"/>
    <property type="evidence" value="ECO:0007669"/>
    <property type="project" value="InterPro"/>
</dbReference>
<dbReference type="GeneID" id="117563474"/>
<evidence type="ECO:0000256" key="5">
    <source>
        <dbReference type="ARBA" id="ARBA00022617"/>
    </source>
</evidence>
<evidence type="ECO:0000313" key="14">
    <source>
        <dbReference type="Proteomes" id="UP000515160"/>
    </source>
</evidence>
<comment type="cofactor">
    <cofactor evidence="1 13">
        <name>heme</name>
        <dbReference type="ChEBI" id="CHEBI:30413"/>
    </cofactor>
</comment>
<dbReference type="SUPFAM" id="SSF48264">
    <property type="entry name" value="Cytochrome P450"/>
    <property type="match status" value="1"/>
</dbReference>
<dbReference type="InterPro" id="IPR001128">
    <property type="entry name" value="Cyt_P450"/>
</dbReference>
<dbReference type="AlphaFoldDB" id="A0A6P8W251"/>
<gene>
    <name evidence="15" type="primary">LOC117563474</name>
</gene>
<evidence type="ECO:0000256" key="10">
    <source>
        <dbReference type="ARBA" id="ARBA00023004"/>
    </source>
</evidence>
<dbReference type="GO" id="GO:0020037">
    <property type="term" value="F:heme binding"/>
    <property type="evidence" value="ECO:0007669"/>
    <property type="project" value="InterPro"/>
</dbReference>
<keyword evidence="6 13" id="KW-0479">Metal-binding</keyword>
<dbReference type="CTD" id="35115"/>
<feature type="binding site" description="axial binding residue" evidence="13">
    <location>
        <position position="427"/>
    </location>
    <ligand>
        <name>heme</name>
        <dbReference type="ChEBI" id="CHEBI:30413"/>
    </ligand>
    <ligandPart>
        <name>Fe</name>
        <dbReference type="ChEBI" id="CHEBI:18248"/>
    </ligandPart>
</feature>
<reference evidence="15" key="1">
    <citation type="submission" date="2025-08" db="UniProtKB">
        <authorList>
            <consortium name="RefSeq"/>
        </authorList>
    </citation>
    <scope>IDENTIFICATION</scope>
    <source>
        <strain evidence="15">15112-1751.03</strain>
        <tissue evidence="15">Whole Adult</tissue>
    </source>
</reference>